<feature type="domain" description="Endonuclease/exonuclease/phosphatase" evidence="1">
    <location>
        <begin position="9"/>
        <end position="112"/>
    </location>
</feature>
<dbReference type="Gene3D" id="3.60.10.10">
    <property type="entry name" value="Endonuclease/exonuclease/phosphatase"/>
    <property type="match status" value="1"/>
</dbReference>
<dbReference type="Pfam" id="PF14529">
    <property type="entry name" value="Exo_endo_phos_2"/>
    <property type="match status" value="1"/>
</dbReference>
<dbReference type="InterPro" id="IPR036691">
    <property type="entry name" value="Endo/exonu/phosph_ase_sf"/>
</dbReference>
<reference evidence="2" key="1">
    <citation type="journal article" date="2021" name="G3 (Bethesda)">
        <title>Genome and transcriptome analysis of the beet armyworm Spodoptera exigua reveals targets for pest control. .</title>
        <authorList>
            <person name="Simon S."/>
            <person name="Breeschoten T."/>
            <person name="Jansen H.J."/>
            <person name="Dirks R.P."/>
            <person name="Schranz M.E."/>
            <person name="Ros V.I.D."/>
        </authorList>
    </citation>
    <scope>NUCLEOTIDE SEQUENCE</scope>
    <source>
        <strain evidence="2">TB_SE_WUR_2020</strain>
    </source>
</reference>
<sequence>MPPPVKLDSLQNFLYNVNNVLNNVDDVVILGDFNLGFIDWNRNDEELHLSPSNYDNSLGYSLIDFLSLNQLHQFNSTQNTECRILDLVLSNISNLTVNKPTDLLSKLDSHHPNLLISLFLSQM</sequence>
<dbReference type="AlphaFoldDB" id="A0A922SPE4"/>
<dbReference type="EMBL" id="JACEFF010000057">
    <property type="protein sequence ID" value="KAH9645185.1"/>
    <property type="molecule type" value="Genomic_DNA"/>
</dbReference>
<dbReference type="Proteomes" id="UP000814243">
    <property type="component" value="Unassembled WGS sequence"/>
</dbReference>
<comment type="caution">
    <text evidence="2">The sequence shown here is derived from an EMBL/GenBank/DDBJ whole genome shotgun (WGS) entry which is preliminary data.</text>
</comment>
<name>A0A922SPE4_SPOEX</name>
<gene>
    <name evidence="2" type="ORF">HF086_005730</name>
</gene>
<evidence type="ECO:0000259" key="1">
    <source>
        <dbReference type="Pfam" id="PF14529"/>
    </source>
</evidence>
<protein>
    <recommendedName>
        <fullName evidence="1">Endonuclease/exonuclease/phosphatase domain-containing protein</fullName>
    </recommendedName>
</protein>
<evidence type="ECO:0000313" key="2">
    <source>
        <dbReference type="EMBL" id="KAH9645185.1"/>
    </source>
</evidence>
<proteinExistence type="predicted"/>
<accession>A0A922SPE4</accession>
<dbReference type="InterPro" id="IPR005135">
    <property type="entry name" value="Endo/exonuclease/phosphatase"/>
</dbReference>
<organism evidence="2 3">
    <name type="scientific">Spodoptera exigua</name>
    <name type="common">Beet armyworm</name>
    <name type="synonym">Noctua fulgens</name>
    <dbReference type="NCBI Taxonomy" id="7107"/>
    <lineage>
        <taxon>Eukaryota</taxon>
        <taxon>Metazoa</taxon>
        <taxon>Ecdysozoa</taxon>
        <taxon>Arthropoda</taxon>
        <taxon>Hexapoda</taxon>
        <taxon>Insecta</taxon>
        <taxon>Pterygota</taxon>
        <taxon>Neoptera</taxon>
        <taxon>Endopterygota</taxon>
        <taxon>Lepidoptera</taxon>
        <taxon>Glossata</taxon>
        <taxon>Ditrysia</taxon>
        <taxon>Noctuoidea</taxon>
        <taxon>Noctuidae</taxon>
        <taxon>Amphipyrinae</taxon>
        <taxon>Spodoptera</taxon>
    </lineage>
</organism>
<dbReference type="GO" id="GO:0003824">
    <property type="term" value="F:catalytic activity"/>
    <property type="evidence" value="ECO:0007669"/>
    <property type="project" value="InterPro"/>
</dbReference>
<dbReference type="SUPFAM" id="SSF56219">
    <property type="entry name" value="DNase I-like"/>
    <property type="match status" value="1"/>
</dbReference>
<evidence type="ECO:0000313" key="3">
    <source>
        <dbReference type="Proteomes" id="UP000814243"/>
    </source>
</evidence>